<dbReference type="PANTHER" id="PTHR46558">
    <property type="entry name" value="TRACRIPTIONAL REGULATORY PROTEIN-RELATED-RELATED"/>
    <property type="match status" value="1"/>
</dbReference>
<keyword evidence="4" id="KW-1185">Reference proteome</keyword>
<dbReference type="AlphaFoldDB" id="A0A0L0QKG4"/>
<protein>
    <recommendedName>
        <fullName evidence="2">HTH cro/C1-type domain-containing protein</fullName>
    </recommendedName>
</protein>
<dbReference type="Gene3D" id="1.10.260.40">
    <property type="entry name" value="lambda repressor-like DNA-binding domains"/>
    <property type="match status" value="1"/>
</dbReference>
<dbReference type="Proteomes" id="UP000036780">
    <property type="component" value="Unassembled WGS sequence"/>
</dbReference>
<feature type="domain" description="HTH cro/C1-type" evidence="2">
    <location>
        <begin position="6"/>
        <end position="60"/>
    </location>
</feature>
<dbReference type="SMART" id="SM00530">
    <property type="entry name" value="HTH_XRE"/>
    <property type="match status" value="1"/>
</dbReference>
<dbReference type="Pfam" id="PF01381">
    <property type="entry name" value="HTH_3"/>
    <property type="match status" value="1"/>
</dbReference>
<evidence type="ECO:0000313" key="3">
    <source>
        <dbReference type="EMBL" id="KNE18768.1"/>
    </source>
</evidence>
<reference evidence="4" key="1">
    <citation type="submission" date="2015-07" db="EMBL/GenBank/DDBJ databases">
        <title>Fjat-10053 dsm26.</title>
        <authorList>
            <person name="Liu B."/>
            <person name="Wang J."/>
            <person name="Zhu Y."/>
            <person name="Liu G."/>
            <person name="Chen Q."/>
            <person name="Chen Z."/>
            <person name="Lan J."/>
            <person name="Che J."/>
            <person name="Ge C."/>
            <person name="Shi H."/>
            <person name="Pan Z."/>
            <person name="Liu X."/>
        </authorList>
    </citation>
    <scope>NUCLEOTIDE SEQUENCE [LARGE SCALE GENOMIC DNA]</scope>
    <source>
        <strain evidence="4">DSM 26</strain>
    </source>
</reference>
<name>A0A0L0QKG4_VIRPA</name>
<organism evidence="3 4">
    <name type="scientific">Virgibacillus pantothenticus</name>
    <dbReference type="NCBI Taxonomy" id="1473"/>
    <lineage>
        <taxon>Bacteria</taxon>
        <taxon>Bacillati</taxon>
        <taxon>Bacillota</taxon>
        <taxon>Bacilli</taxon>
        <taxon>Bacillales</taxon>
        <taxon>Bacillaceae</taxon>
        <taxon>Virgibacillus</taxon>
    </lineage>
</organism>
<dbReference type="CDD" id="cd00093">
    <property type="entry name" value="HTH_XRE"/>
    <property type="match status" value="1"/>
</dbReference>
<dbReference type="GO" id="GO:0003677">
    <property type="term" value="F:DNA binding"/>
    <property type="evidence" value="ECO:0007669"/>
    <property type="project" value="UniProtKB-KW"/>
</dbReference>
<sequence length="82" mass="9687">MERKALTQLRKKHQLTQQELAKELGISTIYVRKIEKGDADPGRDTLVKYELFFNEDIKKLFPDIFYGSNEIDKEKQNDKEVI</sequence>
<dbReference type="GeneID" id="66871723"/>
<evidence type="ECO:0000313" key="4">
    <source>
        <dbReference type="Proteomes" id="UP000036780"/>
    </source>
</evidence>
<accession>A0A0L0QKG4</accession>
<dbReference type="EMBL" id="LGTO01000007">
    <property type="protein sequence ID" value="KNE18768.1"/>
    <property type="molecule type" value="Genomic_DNA"/>
</dbReference>
<dbReference type="InterPro" id="IPR001387">
    <property type="entry name" value="Cro/C1-type_HTH"/>
</dbReference>
<dbReference type="PANTHER" id="PTHR46558:SF4">
    <property type="entry name" value="DNA-BIDING PHAGE PROTEIN"/>
    <property type="match status" value="1"/>
</dbReference>
<keyword evidence="1" id="KW-0238">DNA-binding</keyword>
<dbReference type="OrthoDB" id="6386941at2"/>
<proteinExistence type="predicted"/>
<dbReference type="RefSeq" id="WP_050351250.1">
    <property type="nucleotide sequence ID" value="NZ_CP073011.1"/>
</dbReference>
<evidence type="ECO:0000259" key="2">
    <source>
        <dbReference type="PROSITE" id="PS50943"/>
    </source>
</evidence>
<gene>
    <name evidence="3" type="ORF">AFK71_09170</name>
</gene>
<dbReference type="SUPFAM" id="SSF47413">
    <property type="entry name" value="lambda repressor-like DNA-binding domains"/>
    <property type="match status" value="1"/>
</dbReference>
<evidence type="ECO:0000256" key="1">
    <source>
        <dbReference type="ARBA" id="ARBA00023125"/>
    </source>
</evidence>
<dbReference type="PROSITE" id="PS50943">
    <property type="entry name" value="HTH_CROC1"/>
    <property type="match status" value="1"/>
</dbReference>
<comment type="caution">
    <text evidence="3">The sequence shown here is derived from an EMBL/GenBank/DDBJ whole genome shotgun (WGS) entry which is preliminary data.</text>
</comment>
<dbReference type="InterPro" id="IPR010982">
    <property type="entry name" value="Lambda_DNA-bd_dom_sf"/>
</dbReference>
<dbReference type="PATRIC" id="fig|1473.5.peg.297"/>